<dbReference type="InterPro" id="IPR050336">
    <property type="entry name" value="Chromosome_partition/occlusion"/>
</dbReference>
<dbReference type="Pfam" id="PF02195">
    <property type="entry name" value="ParB_N"/>
    <property type="match status" value="1"/>
</dbReference>
<feature type="region of interest" description="Disordered" evidence="3">
    <location>
        <begin position="1"/>
        <end position="22"/>
    </location>
</feature>
<evidence type="ECO:0000256" key="3">
    <source>
        <dbReference type="SAM" id="MobiDB-lite"/>
    </source>
</evidence>
<dbReference type="Gene3D" id="3.90.1530.30">
    <property type="match status" value="1"/>
</dbReference>
<keyword evidence="5" id="KW-0614">Plasmid</keyword>
<dbReference type="PANTHER" id="PTHR33375:SF1">
    <property type="entry name" value="CHROMOSOME-PARTITIONING PROTEIN PARB-RELATED"/>
    <property type="match status" value="1"/>
</dbReference>
<name>A0A1W6KFH1_9GAMM</name>
<proteinExistence type="inferred from homology"/>
<dbReference type="EMBL" id="CP020932">
    <property type="protein sequence ID" value="ARM86157.1"/>
    <property type="molecule type" value="Genomic_DNA"/>
</dbReference>
<reference evidence="5 6" key="1">
    <citation type="submission" date="2017-04" db="EMBL/GenBank/DDBJ databases">
        <title>Genome Sequence of Marinobacter salarius strain SMR5 Isolated from a culture of the Diatom Skeletonema marinoi.</title>
        <authorList>
            <person name="Topel M."/>
            <person name="Pinder M.I.M."/>
            <person name="Johansson O.N."/>
            <person name="Kourtchenko O."/>
            <person name="Godhe A."/>
            <person name="Clarke A.K."/>
        </authorList>
    </citation>
    <scope>NUCLEOTIDE SEQUENCE [LARGE SCALE GENOMIC DNA]</scope>
    <source>
        <strain evidence="5 6">SMR5</strain>
        <plasmid evidence="6">Plasmid psmr5</plasmid>
    </source>
</reference>
<dbReference type="SMART" id="SM00470">
    <property type="entry name" value="ParB"/>
    <property type="match status" value="1"/>
</dbReference>
<evidence type="ECO:0000256" key="1">
    <source>
        <dbReference type="ARBA" id="ARBA00006295"/>
    </source>
</evidence>
<geneLocation type="plasmid" evidence="6">
    <name>psmr5</name>
</geneLocation>
<dbReference type="AlphaFoldDB" id="A0A1W6KFH1"/>
<dbReference type="InterPro" id="IPR022396">
    <property type="entry name" value="PRTRC_ParB"/>
</dbReference>
<dbReference type="InterPro" id="IPR041468">
    <property type="entry name" value="HTH_ParB/Spo0J"/>
</dbReference>
<dbReference type="SUPFAM" id="SSF109709">
    <property type="entry name" value="KorB DNA-binding domain-like"/>
    <property type="match status" value="1"/>
</dbReference>
<feature type="region of interest" description="Disordered" evidence="3">
    <location>
        <begin position="374"/>
        <end position="419"/>
    </location>
</feature>
<feature type="compositionally biased region" description="Polar residues" evidence="3">
    <location>
        <begin position="1"/>
        <end position="11"/>
    </location>
</feature>
<dbReference type="GO" id="GO:0003677">
    <property type="term" value="F:DNA binding"/>
    <property type="evidence" value="ECO:0007669"/>
    <property type="project" value="InterPro"/>
</dbReference>
<dbReference type="PANTHER" id="PTHR33375">
    <property type="entry name" value="CHROMOSOME-PARTITIONING PROTEIN PARB-RELATED"/>
    <property type="match status" value="1"/>
</dbReference>
<dbReference type="RefSeq" id="WP_085682122.1">
    <property type="nucleotide sequence ID" value="NZ_CP020932.1"/>
</dbReference>
<dbReference type="GeneID" id="77258043"/>
<keyword evidence="2" id="KW-0159">Chromosome partition</keyword>
<dbReference type="InterPro" id="IPR036086">
    <property type="entry name" value="ParB/Sulfiredoxin_sf"/>
</dbReference>
<dbReference type="NCBIfam" id="TIGR03734">
    <property type="entry name" value="PRTRC_parB"/>
    <property type="match status" value="1"/>
</dbReference>
<evidence type="ECO:0000259" key="4">
    <source>
        <dbReference type="SMART" id="SM00470"/>
    </source>
</evidence>
<organism evidence="5 6">
    <name type="scientific">Marinobacter salarius</name>
    <dbReference type="NCBI Taxonomy" id="1420917"/>
    <lineage>
        <taxon>Bacteria</taxon>
        <taxon>Pseudomonadati</taxon>
        <taxon>Pseudomonadota</taxon>
        <taxon>Gammaproteobacteria</taxon>
        <taxon>Pseudomonadales</taxon>
        <taxon>Marinobacteraceae</taxon>
        <taxon>Marinobacter</taxon>
    </lineage>
</organism>
<dbReference type="Gene3D" id="1.10.10.2830">
    <property type="match status" value="1"/>
</dbReference>
<dbReference type="GO" id="GO:0005694">
    <property type="term" value="C:chromosome"/>
    <property type="evidence" value="ECO:0007669"/>
    <property type="project" value="TreeGrafter"/>
</dbReference>
<evidence type="ECO:0000256" key="2">
    <source>
        <dbReference type="ARBA" id="ARBA00022829"/>
    </source>
</evidence>
<dbReference type="GO" id="GO:0007059">
    <property type="term" value="P:chromosome segregation"/>
    <property type="evidence" value="ECO:0007669"/>
    <property type="project" value="UniProtKB-KW"/>
</dbReference>
<dbReference type="Proteomes" id="UP000193100">
    <property type="component" value="Plasmid pSMR5"/>
</dbReference>
<evidence type="ECO:0000313" key="5">
    <source>
        <dbReference type="EMBL" id="ARM86157.1"/>
    </source>
</evidence>
<dbReference type="NCBIfam" id="TIGR00180">
    <property type="entry name" value="parB_part"/>
    <property type="match status" value="1"/>
</dbReference>
<dbReference type="InterPro" id="IPR004437">
    <property type="entry name" value="ParB/RepB/Spo0J"/>
</dbReference>
<accession>A0A1W6KFH1</accession>
<gene>
    <name evidence="5" type="primary">spo0C</name>
    <name evidence="5" type="ORF">MARSALSMR5_04137</name>
</gene>
<evidence type="ECO:0000313" key="6">
    <source>
        <dbReference type="Proteomes" id="UP000193100"/>
    </source>
</evidence>
<dbReference type="InterPro" id="IPR003115">
    <property type="entry name" value="ParB_N"/>
</dbReference>
<feature type="compositionally biased region" description="Polar residues" evidence="3">
    <location>
        <begin position="391"/>
        <end position="400"/>
    </location>
</feature>
<protein>
    <submittedName>
        <fullName evidence="5">Chromosome-partitioning protein Spo0J</fullName>
    </submittedName>
</protein>
<dbReference type="SUPFAM" id="SSF110849">
    <property type="entry name" value="ParB/Sulfiredoxin"/>
    <property type="match status" value="1"/>
</dbReference>
<comment type="similarity">
    <text evidence="1">Belongs to the ParB family.</text>
</comment>
<feature type="domain" description="ParB-like N-terminal" evidence="4">
    <location>
        <begin position="32"/>
        <end position="128"/>
    </location>
</feature>
<sequence>MTLDTAPQTQDAEVASGGYSTNTVQHTDDQIIIVDPNDIEIIEARNPRRTRSKTDMDEMRESIRTKGVMQSVLIRPNPNTEESGKPYELAAGYSRTLLALEVGVSGIPALLRNMTDAEALESASIENIARNDMTPMDEGHAARNMMAQGADAEEVCRILGWTKTFLDGRIQLTHCTDEVSQAFCEKQIKLGHAQLLSGLRDEAQNNALKAIIKNSYTVDQFREKLDQLSLRLKAASFDLTECATCPHNSSTQTSLFGDAESVGKARCLNKTCFDKKTEAHLESVKADLAESFHKVAFSHEIPTGTTTVVVERGANGVGTEQAEACKGCQHFGATIDSALGSKAAVTKNACFNLKCHGEKVADNKNLIATDANQEGEAAKPEAKASGGAEQPANTDKTASTGKAPAKKKEAKPASSAIPKKIVEQHHKIHRTAASSVAADDEKLTLIGGILCLIRDAKVELPKKPEGWPMSISDGANAAKAASLLDTLPVEKLHKLQNGLVRQMLAKSTAGFGGENEKDVFGGLAQWVATSRNADLTKHFTMDSEYLSAFTKPMVEQRLKASGFDKHYETDTGEGEFKKLANGKKGDLIKAVKESKFDFAGFLPEGLSLSK</sequence>
<dbReference type="Pfam" id="PF17762">
    <property type="entry name" value="HTH_ParB"/>
    <property type="match status" value="1"/>
</dbReference>